<dbReference type="FunCoup" id="A0A0J6WTH6">
    <property type="interactions" value="426"/>
</dbReference>
<dbReference type="RefSeq" id="WP_048514980.1">
    <property type="nucleotide sequence ID" value="NZ_FUXD01000037.1"/>
</dbReference>
<sequence>MRDMPQLLIFDMDGTLFDTEPISYIAWKAVCAKYGYTLSEKVFYQLLGMDNRRLCQILQAHFGPEFPYEVICREKMAYQLQYYRDHTIPGKPGLTACLHFAAAHDIHCAVASSSPPEVIRYLLEKNRVRSYFQIIQSGEDVAHGKPAPDVFLAVCCQLRIAPDRALVIEDSQNGILAAAAAGIPAVWIPDLIELSESAAAKAWRKCTSLAEIPTVLMGRTDSREVSICL</sequence>
<accession>A0A0J6WTH6</accession>
<dbReference type="NCBIfam" id="TIGR01509">
    <property type="entry name" value="HAD-SF-IA-v3"/>
    <property type="match status" value="1"/>
</dbReference>
<dbReference type="InterPro" id="IPR036412">
    <property type="entry name" value="HAD-like_sf"/>
</dbReference>
<organism evidence="1 2">
    <name type="scientific">Megasphaera cerevisiae DSM 20462</name>
    <dbReference type="NCBI Taxonomy" id="1122219"/>
    <lineage>
        <taxon>Bacteria</taxon>
        <taxon>Bacillati</taxon>
        <taxon>Bacillota</taxon>
        <taxon>Negativicutes</taxon>
        <taxon>Veillonellales</taxon>
        <taxon>Veillonellaceae</taxon>
        <taxon>Megasphaera</taxon>
    </lineage>
</organism>
<dbReference type="AlphaFoldDB" id="A0A0J6WTH6"/>
<dbReference type="Proteomes" id="UP000036503">
    <property type="component" value="Unassembled WGS sequence"/>
</dbReference>
<gene>
    <name evidence="1" type="ORF">AB840_11420</name>
</gene>
<dbReference type="SFLD" id="SFLDG01129">
    <property type="entry name" value="C1.5:_HAD__Beta-PGM__Phosphata"/>
    <property type="match status" value="1"/>
</dbReference>
<evidence type="ECO:0000313" key="2">
    <source>
        <dbReference type="Proteomes" id="UP000036503"/>
    </source>
</evidence>
<dbReference type="InParanoid" id="A0A0J6WTH6"/>
<name>A0A0J6WTH6_9FIRM</name>
<keyword evidence="1" id="KW-0378">Hydrolase</keyword>
<dbReference type="Gene3D" id="3.40.50.1000">
    <property type="entry name" value="HAD superfamily/HAD-like"/>
    <property type="match status" value="1"/>
</dbReference>
<evidence type="ECO:0000313" key="1">
    <source>
        <dbReference type="EMBL" id="KMO85829.1"/>
    </source>
</evidence>
<dbReference type="InterPro" id="IPR023214">
    <property type="entry name" value="HAD_sf"/>
</dbReference>
<dbReference type="SUPFAM" id="SSF56784">
    <property type="entry name" value="HAD-like"/>
    <property type="match status" value="1"/>
</dbReference>
<dbReference type="SFLD" id="SFLDS00003">
    <property type="entry name" value="Haloacid_Dehalogenase"/>
    <property type="match status" value="1"/>
</dbReference>
<dbReference type="EMBL" id="LEKT01000044">
    <property type="protein sequence ID" value="KMO85829.1"/>
    <property type="molecule type" value="Genomic_DNA"/>
</dbReference>
<dbReference type="InterPro" id="IPR041492">
    <property type="entry name" value="HAD_2"/>
</dbReference>
<keyword evidence="2" id="KW-1185">Reference proteome</keyword>
<proteinExistence type="predicted"/>
<dbReference type="InterPro" id="IPR006439">
    <property type="entry name" value="HAD-SF_hydro_IA"/>
</dbReference>
<dbReference type="PATRIC" id="fig|1122219.3.peg.2238"/>
<dbReference type="SFLD" id="SFLDG01135">
    <property type="entry name" value="C1.5.6:_HAD__Beta-PGM__Phospha"/>
    <property type="match status" value="1"/>
</dbReference>
<dbReference type="Gene3D" id="1.10.150.240">
    <property type="entry name" value="Putative phosphatase, domain 2"/>
    <property type="match status" value="1"/>
</dbReference>
<dbReference type="GO" id="GO:0016787">
    <property type="term" value="F:hydrolase activity"/>
    <property type="evidence" value="ECO:0007669"/>
    <property type="project" value="UniProtKB-KW"/>
</dbReference>
<dbReference type="OrthoDB" id="9797743at2"/>
<dbReference type="PANTHER" id="PTHR18901:SF38">
    <property type="entry name" value="PSEUDOURIDINE-5'-PHOSPHATASE"/>
    <property type="match status" value="1"/>
</dbReference>
<dbReference type="STRING" id="39029.BSR42_11960"/>
<dbReference type="InterPro" id="IPR023198">
    <property type="entry name" value="PGP-like_dom2"/>
</dbReference>
<dbReference type="PANTHER" id="PTHR18901">
    <property type="entry name" value="2-DEOXYGLUCOSE-6-PHOSPHATE PHOSPHATASE 2"/>
    <property type="match status" value="1"/>
</dbReference>
<dbReference type="Pfam" id="PF13419">
    <property type="entry name" value="HAD_2"/>
    <property type="match status" value="1"/>
</dbReference>
<reference evidence="1 2" key="1">
    <citation type="submission" date="2015-06" db="EMBL/GenBank/DDBJ databases">
        <title>Draft genome sequence of beer spoilage bacterium Megasphaera cerevisiae type strain 20462.</title>
        <authorList>
            <person name="Kutumbaka K."/>
            <person name="Pasmowitz J."/>
            <person name="Mategko J."/>
            <person name="Reyes D."/>
            <person name="Friedrich A."/>
            <person name="Han S."/>
            <person name="Martens-Habbena W."/>
            <person name="Neal-McKinney J."/>
            <person name="Janagama H.K."/>
            <person name="Nadala C."/>
            <person name="Samadpour M."/>
        </authorList>
    </citation>
    <scope>NUCLEOTIDE SEQUENCE [LARGE SCALE GENOMIC DNA]</scope>
    <source>
        <strain evidence="1 2">DSM 20462</strain>
    </source>
</reference>
<protein>
    <submittedName>
        <fullName evidence="1">HAD family hydrolase</fullName>
    </submittedName>
</protein>
<comment type="caution">
    <text evidence="1">The sequence shown here is derived from an EMBL/GenBank/DDBJ whole genome shotgun (WGS) entry which is preliminary data.</text>
</comment>